<proteinExistence type="predicted"/>
<dbReference type="Proteomes" id="UP001445076">
    <property type="component" value="Unassembled WGS sequence"/>
</dbReference>
<reference evidence="2 3" key="1">
    <citation type="journal article" date="2024" name="BMC Genomics">
        <title>Genome assembly of redclaw crayfish (Cherax quadricarinatus) provides insights into its immune adaptation and hypoxia tolerance.</title>
        <authorList>
            <person name="Liu Z."/>
            <person name="Zheng J."/>
            <person name="Li H."/>
            <person name="Fang K."/>
            <person name="Wang S."/>
            <person name="He J."/>
            <person name="Zhou D."/>
            <person name="Weng S."/>
            <person name="Chi M."/>
            <person name="Gu Z."/>
            <person name="He J."/>
            <person name="Li F."/>
            <person name="Wang M."/>
        </authorList>
    </citation>
    <scope>NUCLEOTIDE SEQUENCE [LARGE SCALE GENOMIC DNA]</scope>
    <source>
        <strain evidence="2">ZL_2023a</strain>
    </source>
</reference>
<keyword evidence="3" id="KW-1185">Reference proteome</keyword>
<feature type="compositionally biased region" description="Low complexity" evidence="1">
    <location>
        <begin position="64"/>
        <end position="84"/>
    </location>
</feature>
<accession>A0AAW0XPS6</accession>
<dbReference type="AlphaFoldDB" id="A0AAW0XPS6"/>
<protein>
    <submittedName>
        <fullName evidence="2">Uncharacterized protein</fullName>
    </submittedName>
</protein>
<evidence type="ECO:0000313" key="3">
    <source>
        <dbReference type="Proteomes" id="UP001445076"/>
    </source>
</evidence>
<gene>
    <name evidence="2" type="ORF">OTU49_002308</name>
</gene>
<feature type="region of interest" description="Disordered" evidence="1">
    <location>
        <begin position="64"/>
        <end position="107"/>
    </location>
</feature>
<dbReference type="EMBL" id="JARKIK010000030">
    <property type="protein sequence ID" value="KAK8741625.1"/>
    <property type="molecule type" value="Genomic_DNA"/>
</dbReference>
<organism evidence="2 3">
    <name type="scientific">Cherax quadricarinatus</name>
    <name type="common">Australian red claw crayfish</name>
    <dbReference type="NCBI Taxonomy" id="27406"/>
    <lineage>
        <taxon>Eukaryota</taxon>
        <taxon>Metazoa</taxon>
        <taxon>Ecdysozoa</taxon>
        <taxon>Arthropoda</taxon>
        <taxon>Crustacea</taxon>
        <taxon>Multicrustacea</taxon>
        <taxon>Malacostraca</taxon>
        <taxon>Eumalacostraca</taxon>
        <taxon>Eucarida</taxon>
        <taxon>Decapoda</taxon>
        <taxon>Pleocyemata</taxon>
        <taxon>Astacidea</taxon>
        <taxon>Parastacoidea</taxon>
        <taxon>Parastacidae</taxon>
        <taxon>Cherax</taxon>
    </lineage>
</organism>
<sequence length="132" mass="13723">SVVNGLVGLLEGSPTTRQYADVIRQIVPLVMQMYAAPDPSSAITAFITQAMGPYLAQVQSPSQSVNSISSSSSKPSSHWSEASSKPAPVPKTTPRPSSSAGAAAGSASSPITTMILQFLRYYMGNYLSSLPG</sequence>
<feature type="non-terminal residue" evidence="2">
    <location>
        <position position="1"/>
    </location>
</feature>
<name>A0AAW0XPS6_CHEQU</name>
<comment type="caution">
    <text evidence="2">The sequence shown here is derived from an EMBL/GenBank/DDBJ whole genome shotgun (WGS) entry which is preliminary data.</text>
</comment>
<feature type="compositionally biased region" description="Low complexity" evidence="1">
    <location>
        <begin position="97"/>
        <end position="107"/>
    </location>
</feature>
<evidence type="ECO:0000256" key="1">
    <source>
        <dbReference type="SAM" id="MobiDB-lite"/>
    </source>
</evidence>
<evidence type="ECO:0000313" key="2">
    <source>
        <dbReference type="EMBL" id="KAK8741625.1"/>
    </source>
</evidence>